<keyword evidence="1 4" id="KW-0732">Signal</keyword>
<gene>
    <name evidence="4" type="primary">bamD</name>
    <name evidence="7" type="ORF">DMENIID0002_07210</name>
</gene>
<protein>
    <recommendedName>
        <fullName evidence="4">Outer membrane protein assembly factor BamD</fullName>
    </recommendedName>
</protein>
<dbReference type="HAMAP" id="MF_00922">
    <property type="entry name" value="OM_assembly_BamD"/>
    <property type="match status" value="1"/>
</dbReference>
<dbReference type="AlphaFoldDB" id="A0AAT9G8F0"/>
<evidence type="ECO:0000256" key="5">
    <source>
        <dbReference type="PROSITE-ProRule" id="PRU00339"/>
    </source>
</evidence>
<dbReference type="GO" id="GO:0009279">
    <property type="term" value="C:cell outer membrane"/>
    <property type="evidence" value="ECO:0007669"/>
    <property type="project" value="UniProtKB-SubCell"/>
</dbReference>
<evidence type="ECO:0000313" key="7">
    <source>
        <dbReference type="EMBL" id="BFD46075.1"/>
    </source>
</evidence>
<dbReference type="InterPro" id="IPR039565">
    <property type="entry name" value="BamD-like"/>
</dbReference>
<accession>A0AAT9G8F0</accession>
<keyword evidence="5" id="KW-0802">TPR repeat</keyword>
<dbReference type="PROSITE" id="PS50005">
    <property type="entry name" value="TPR"/>
    <property type="match status" value="1"/>
</dbReference>
<dbReference type="InterPro" id="IPR019734">
    <property type="entry name" value="TPR_rpt"/>
</dbReference>
<sequence length="259" mass="29841">MKLTKLLFYTITTCLALSSCKTKKIDEDLIVPAPELYNNGIVLLEKQKYLKAAEEFSRVFYQDPGNKMTPQAELMQAYSLFLACQYDEAVDVLDTFIKLHPMHEDIAYAYYLKALSYYMQISNVQLDQSRTLLAKESFEDVIKLFPKTKYSIDASLKIDLVNDHLAGKEMDVGRYYLSKNNPIAAINRFQLIVDNYQTTSHIPEALYRLVESYLMLGLNVEAKKYAAVLGHNYPDSNWYKYCQPFINNFPKGPNKTPSQ</sequence>
<evidence type="ECO:0000256" key="1">
    <source>
        <dbReference type="ARBA" id="ARBA00022729"/>
    </source>
</evidence>
<dbReference type="PROSITE" id="PS51257">
    <property type="entry name" value="PROKAR_LIPOPROTEIN"/>
    <property type="match status" value="1"/>
</dbReference>
<name>A0AAT9G8F0_9RICK</name>
<reference evidence="7" key="1">
    <citation type="submission" date="2024-01" db="EMBL/GenBank/DDBJ databases">
        <title>Sequencing the genomes of a sandfly, Sergentomyia squamirostris, and its two endosymbionts.</title>
        <authorList>
            <person name="Itokawa K."/>
            <person name="Sanjoba C."/>
        </authorList>
    </citation>
    <scope>NUCLEOTIDE SEQUENCE</scope>
    <source>
        <strain evidence="7">RiSSQ</strain>
    </source>
</reference>
<keyword evidence="4" id="KW-0449">Lipoprotein</keyword>
<evidence type="ECO:0000256" key="4">
    <source>
        <dbReference type="HAMAP-Rule" id="MF_00922"/>
    </source>
</evidence>
<dbReference type="SUPFAM" id="SSF48452">
    <property type="entry name" value="TPR-like"/>
    <property type="match status" value="1"/>
</dbReference>
<evidence type="ECO:0000256" key="2">
    <source>
        <dbReference type="ARBA" id="ARBA00023136"/>
    </source>
</evidence>
<comment type="subunit">
    <text evidence="4">Part of the Bam complex.</text>
</comment>
<proteinExistence type="inferred from homology"/>
<keyword evidence="2 4" id="KW-0472">Membrane</keyword>
<dbReference type="CDD" id="cd15830">
    <property type="entry name" value="BamD"/>
    <property type="match status" value="1"/>
</dbReference>
<dbReference type="EMBL" id="AP029170">
    <property type="protein sequence ID" value="BFD46075.1"/>
    <property type="molecule type" value="Genomic_DNA"/>
</dbReference>
<dbReference type="InterPro" id="IPR017689">
    <property type="entry name" value="BamD"/>
</dbReference>
<evidence type="ECO:0000259" key="6">
    <source>
        <dbReference type="Pfam" id="PF13525"/>
    </source>
</evidence>
<evidence type="ECO:0000256" key="3">
    <source>
        <dbReference type="ARBA" id="ARBA00023237"/>
    </source>
</evidence>
<dbReference type="InterPro" id="IPR011990">
    <property type="entry name" value="TPR-like_helical_dom_sf"/>
</dbReference>
<feature type="repeat" description="TPR" evidence="5">
    <location>
        <begin position="33"/>
        <end position="66"/>
    </location>
</feature>
<organism evidence="7">
    <name type="scientific">Candidatus Tisiphia endosymbiont of Sergentomyia squamirostris</name>
    <dbReference type="NCBI Taxonomy" id="3113639"/>
    <lineage>
        <taxon>Bacteria</taxon>
        <taxon>Pseudomonadati</taxon>
        <taxon>Pseudomonadota</taxon>
        <taxon>Alphaproteobacteria</taxon>
        <taxon>Rickettsiales</taxon>
        <taxon>Rickettsiaceae</taxon>
        <taxon>Rickettsieae</taxon>
        <taxon>Candidatus Tisiphia</taxon>
    </lineage>
</organism>
<comment type="similarity">
    <text evidence="4">Belongs to the BamD family.</text>
</comment>
<comment type="subcellular location">
    <subcellularLocation>
        <location evidence="4">Cell outer membrane</location>
        <topology evidence="4">Lipid-anchor</topology>
    </subcellularLocation>
</comment>
<keyword evidence="3 4" id="KW-0998">Cell outer membrane</keyword>
<feature type="domain" description="Outer membrane lipoprotein BamD-like" evidence="6">
    <location>
        <begin position="33"/>
        <end position="224"/>
    </location>
</feature>
<dbReference type="NCBIfam" id="TIGR03302">
    <property type="entry name" value="OM_YfiO"/>
    <property type="match status" value="1"/>
</dbReference>
<keyword evidence="4" id="KW-0564">Palmitate</keyword>
<dbReference type="Pfam" id="PF13525">
    <property type="entry name" value="YfiO"/>
    <property type="match status" value="1"/>
</dbReference>
<dbReference type="GO" id="GO:0043165">
    <property type="term" value="P:Gram-negative-bacterium-type cell outer membrane assembly"/>
    <property type="evidence" value="ECO:0007669"/>
    <property type="project" value="UniProtKB-UniRule"/>
</dbReference>
<comment type="function">
    <text evidence="4">Part of the outer membrane protein assembly complex, which is involved in assembly and insertion of beta-barrel proteins into the outer membrane.</text>
</comment>
<dbReference type="Gene3D" id="1.25.40.10">
    <property type="entry name" value="Tetratricopeptide repeat domain"/>
    <property type="match status" value="1"/>
</dbReference>
<dbReference type="GO" id="GO:0051205">
    <property type="term" value="P:protein insertion into membrane"/>
    <property type="evidence" value="ECO:0007669"/>
    <property type="project" value="UniProtKB-UniRule"/>
</dbReference>